<dbReference type="Proteomes" id="UP001149165">
    <property type="component" value="Unassembled WGS sequence"/>
</dbReference>
<name>A0A9W9KH17_9EURO</name>
<protein>
    <recommendedName>
        <fullName evidence="3">Carbonic anhydrase</fullName>
    </recommendedName>
</protein>
<organism evidence="1 2">
    <name type="scientific">Penicillium angulare</name>
    <dbReference type="NCBI Taxonomy" id="116970"/>
    <lineage>
        <taxon>Eukaryota</taxon>
        <taxon>Fungi</taxon>
        <taxon>Dikarya</taxon>
        <taxon>Ascomycota</taxon>
        <taxon>Pezizomycotina</taxon>
        <taxon>Eurotiomycetes</taxon>
        <taxon>Eurotiomycetidae</taxon>
        <taxon>Eurotiales</taxon>
        <taxon>Aspergillaceae</taxon>
        <taxon>Penicillium</taxon>
    </lineage>
</organism>
<dbReference type="AlphaFoldDB" id="A0A9W9KH17"/>
<dbReference type="EMBL" id="JAPQKH010000003">
    <property type="protein sequence ID" value="KAJ5106229.1"/>
    <property type="molecule type" value="Genomic_DNA"/>
</dbReference>
<dbReference type="InterPro" id="IPR036874">
    <property type="entry name" value="Carbonic_anhydrase_sf"/>
</dbReference>
<reference evidence="1" key="1">
    <citation type="submission" date="2022-11" db="EMBL/GenBank/DDBJ databases">
        <authorList>
            <person name="Petersen C."/>
        </authorList>
    </citation>
    <scope>NUCLEOTIDE SEQUENCE</scope>
    <source>
        <strain evidence="1">IBT 30069</strain>
    </source>
</reference>
<evidence type="ECO:0000313" key="2">
    <source>
        <dbReference type="Proteomes" id="UP001149165"/>
    </source>
</evidence>
<accession>A0A9W9KH17</accession>
<keyword evidence="2" id="KW-1185">Reference proteome</keyword>
<evidence type="ECO:0008006" key="3">
    <source>
        <dbReference type="Google" id="ProtNLM"/>
    </source>
</evidence>
<dbReference type="Gene3D" id="3.40.1050.10">
    <property type="entry name" value="Carbonic anhydrase"/>
    <property type="match status" value="1"/>
</dbReference>
<gene>
    <name evidence="1" type="ORF">N7456_002904</name>
</gene>
<sequence>MRAPNASGNVQNLTLPGFEDLERSVQEDVQLVKDSPLVRKELADRTWGFVYDLKTGVVKPVPEASS</sequence>
<proteinExistence type="predicted"/>
<evidence type="ECO:0000313" key="1">
    <source>
        <dbReference type="EMBL" id="KAJ5106229.1"/>
    </source>
</evidence>
<dbReference type="GO" id="GO:0004089">
    <property type="term" value="F:carbonate dehydratase activity"/>
    <property type="evidence" value="ECO:0007669"/>
    <property type="project" value="InterPro"/>
</dbReference>
<comment type="caution">
    <text evidence="1">The sequence shown here is derived from an EMBL/GenBank/DDBJ whole genome shotgun (WGS) entry which is preliminary data.</text>
</comment>
<dbReference type="OrthoDB" id="10248475at2759"/>
<dbReference type="GO" id="GO:0008270">
    <property type="term" value="F:zinc ion binding"/>
    <property type="evidence" value="ECO:0007669"/>
    <property type="project" value="InterPro"/>
</dbReference>
<dbReference type="SUPFAM" id="SSF53056">
    <property type="entry name" value="beta-carbonic anhydrase, cab"/>
    <property type="match status" value="1"/>
</dbReference>
<reference evidence="1" key="2">
    <citation type="journal article" date="2023" name="IMA Fungus">
        <title>Comparative genomic study of the Penicillium genus elucidates a diverse pangenome and 15 lateral gene transfer events.</title>
        <authorList>
            <person name="Petersen C."/>
            <person name="Sorensen T."/>
            <person name="Nielsen M.R."/>
            <person name="Sondergaard T.E."/>
            <person name="Sorensen J.L."/>
            <person name="Fitzpatrick D.A."/>
            <person name="Frisvad J.C."/>
            <person name="Nielsen K.L."/>
        </authorList>
    </citation>
    <scope>NUCLEOTIDE SEQUENCE</scope>
    <source>
        <strain evidence="1">IBT 30069</strain>
    </source>
</reference>